<sequence>MKQTKTPLVIRLPVQVREWLDAKSEDNGRSTNGEVVFRLRKMMEQELLYEKQQA</sequence>
<keyword evidence="3" id="KW-1185">Reference proteome</keyword>
<comment type="caution">
    <text evidence="2">The sequence shown here is derived from an EMBL/GenBank/DDBJ whole genome shotgun (WGS) entry which is preliminary data.</text>
</comment>
<keyword evidence="2" id="KW-0238">DNA-binding</keyword>
<gene>
    <name evidence="2" type="ORF">KVG88_06465</name>
</gene>
<dbReference type="Pfam" id="PF03869">
    <property type="entry name" value="Arc"/>
    <property type="match status" value="1"/>
</dbReference>
<evidence type="ECO:0000313" key="2">
    <source>
        <dbReference type="EMBL" id="MBV4519700.1"/>
    </source>
</evidence>
<feature type="domain" description="Arc-like DNA binding" evidence="1">
    <location>
        <begin position="9"/>
        <end position="46"/>
    </location>
</feature>
<dbReference type="EMBL" id="JAHSTU010000001">
    <property type="protein sequence ID" value="MBV4519700.1"/>
    <property type="molecule type" value="Genomic_DNA"/>
</dbReference>
<accession>A0ABS6QM14</accession>
<dbReference type="GO" id="GO:0003677">
    <property type="term" value="F:DNA binding"/>
    <property type="evidence" value="ECO:0007669"/>
    <property type="project" value="UniProtKB-KW"/>
</dbReference>
<evidence type="ECO:0000313" key="3">
    <source>
        <dbReference type="Proteomes" id="UP001049200"/>
    </source>
</evidence>
<dbReference type="Proteomes" id="UP001049200">
    <property type="component" value="Unassembled WGS sequence"/>
</dbReference>
<name>A0ABS6QM14_9PSED</name>
<reference evidence="2" key="1">
    <citation type="submission" date="2021-06" db="EMBL/GenBank/DDBJ databases">
        <title>Updating the genus Pseudomonas: Description of 43 new species and partition of the Pseudomonas putida group.</title>
        <authorList>
            <person name="Girard L."/>
            <person name="Lood C."/>
            <person name="Vandamme P."/>
            <person name="Rokni-Zadeh H."/>
            <person name="Van Noort V."/>
            <person name="Hofte M."/>
            <person name="Lavigne R."/>
            <person name="De Mot R."/>
        </authorList>
    </citation>
    <scope>NUCLEOTIDE SEQUENCE</scope>
    <source>
        <strain evidence="2">SWRI74</strain>
    </source>
</reference>
<organism evidence="2 3">
    <name type="scientific">Pseudomonas azerbaijanoccidentalis</name>
    <dbReference type="NCBI Taxonomy" id="2842347"/>
    <lineage>
        <taxon>Bacteria</taxon>
        <taxon>Pseudomonadati</taxon>
        <taxon>Pseudomonadota</taxon>
        <taxon>Gammaproteobacteria</taxon>
        <taxon>Pseudomonadales</taxon>
        <taxon>Pseudomonadaceae</taxon>
        <taxon>Pseudomonas</taxon>
    </lineage>
</organism>
<protein>
    <submittedName>
        <fullName evidence="2">Arc family DNA-binding protein</fullName>
    </submittedName>
</protein>
<evidence type="ECO:0000259" key="1">
    <source>
        <dbReference type="Pfam" id="PF03869"/>
    </source>
</evidence>
<proteinExistence type="predicted"/>
<dbReference type="RefSeq" id="WP_217870810.1">
    <property type="nucleotide sequence ID" value="NZ_JAHSTU010000001.1"/>
</dbReference>
<dbReference type="InterPro" id="IPR005569">
    <property type="entry name" value="Arc_DNA-bd_dom"/>
</dbReference>